<dbReference type="PROSITE" id="PS50053">
    <property type="entry name" value="UBIQUITIN_2"/>
    <property type="match status" value="1"/>
</dbReference>
<evidence type="ECO:0000313" key="2">
    <source>
        <dbReference type="EMBL" id="MFB2876469.1"/>
    </source>
</evidence>
<evidence type="ECO:0000259" key="1">
    <source>
        <dbReference type="PROSITE" id="PS50053"/>
    </source>
</evidence>
<dbReference type="Gene3D" id="3.10.20.90">
    <property type="entry name" value="Phosphatidylinositol 3-kinase Catalytic Subunit, Chain A, domain 1"/>
    <property type="match status" value="1"/>
</dbReference>
<comment type="caution">
    <text evidence="2">The sequence shown here is derived from an EMBL/GenBank/DDBJ whole genome shotgun (WGS) entry which is preliminary data.</text>
</comment>
<evidence type="ECO:0000313" key="3">
    <source>
        <dbReference type="Proteomes" id="UP001576774"/>
    </source>
</evidence>
<organism evidence="2 3">
    <name type="scientific">Floridaenema aerugineum BLCC-F46</name>
    <dbReference type="NCBI Taxonomy" id="3153654"/>
    <lineage>
        <taxon>Bacteria</taxon>
        <taxon>Bacillati</taxon>
        <taxon>Cyanobacteriota</taxon>
        <taxon>Cyanophyceae</taxon>
        <taxon>Oscillatoriophycideae</taxon>
        <taxon>Aerosakkonematales</taxon>
        <taxon>Aerosakkonemataceae</taxon>
        <taxon>Floridanema</taxon>
        <taxon>Floridanema aerugineum</taxon>
    </lineage>
</organism>
<dbReference type="InterPro" id="IPR000626">
    <property type="entry name" value="Ubiquitin-like_dom"/>
</dbReference>
<sequence>MSNSLSVIVRMADGTRKAAISIPSTLTIAQILQATQEKWNLPSNFNYAVRLERTGQQLNPSASLSSQEVEENDVLEVYPIVEAG</sequence>
<dbReference type="InterPro" id="IPR022617">
    <property type="entry name" value="Rad60/SUMO-like_dom"/>
</dbReference>
<dbReference type="Pfam" id="PF11976">
    <property type="entry name" value="Rad60-SLD"/>
    <property type="match status" value="1"/>
</dbReference>
<dbReference type="EMBL" id="JBHFNQ010000052">
    <property type="protein sequence ID" value="MFB2876469.1"/>
    <property type="molecule type" value="Genomic_DNA"/>
</dbReference>
<gene>
    <name evidence="2" type="ORF">ACE1CC_06215</name>
</gene>
<dbReference type="InterPro" id="IPR029071">
    <property type="entry name" value="Ubiquitin-like_domsf"/>
</dbReference>
<dbReference type="RefSeq" id="WP_413269603.1">
    <property type="nucleotide sequence ID" value="NZ_JBHFNQ010000052.1"/>
</dbReference>
<protein>
    <recommendedName>
        <fullName evidence="1">Ubiquitin-like domain-containing protein</fullName>
    </recommendedName>
</protein>
<accession>A0ABV4X113</accession>
<proteinExistence type="predicted"/>
<dbReference type="SUPFAM" id="SSF54236">
    <property type="entry name" value="Ubiquitin-like"/>
    <property type="match status" value="1"/>
</dbReference>
<feature type="domain" description="Ubiquitin-like" evidence="1">
    <location>
        <begin position="5"/>
        <end position="84"/>
    </location>
</feature>
<reference evidence="2 3" key="1">
    <citation type="submission" date="2024-09" db="EMBL/GenBank/DDBJ databases">
        <title>Floridaenema gen nov. (Aerosakkonemataceae, Aerosakkonematales ord. nov., Cyanobacteria) from benthic tropical and subtropical fresh waters, with the description of four new species.</title>
        <authorList>
            <person name="Moretto J.A."/>
            <person name="Berthold D.E."/>
            <person name="Lefler F.W."/>
            <person name="Huang I.-S."/>
            <person name="Laughinghouse H. IV."/>
        </authorList>
    </citation>
    <scope>NUCLEOTIDE SEQUENCE [LARGE SCALE GENOMIC DNA]</scope>
    <source>
        <strain evidence="2 3">BLCC-F46</strain>
    </source>
</reference>
<keyword evidence="3" id="KW-1185">Reference proteome</keyword>
<name>A0ABV4X113_9CYAN</name>
<dbReference type="Proteomes" id="UP001576774">
    <property type="component" value="Unassembled WGS sequence"/>
</dbReference>